<accession>A0A174DCM6</accession>
<reference evidence="1 2" key="1">
    <citation type="submission" date="2015-09" db="EMBL/GenBank/DDBJ databases">
        <authorList>
            <consortium name="Pathogen Informatics"/>
        </authorList>
    </citation>
    <scope>NUCLEOTIDE SEQUENCE [LARGE SCALE GENOMIC DNA]</scope>
    <source>
        <strain evidence="1 2">2789STDY5834855</strain>
    </source>
</reference>
<dbReference type="Proteomes" id="UP000095558">
    <property type="component" value="Unassembled WGS sequence"/>
</dbReference>
<dbReference type="AlphaFoldDB" id="A0A174DCM6"/>
<dbReference type="RefSeq" id="WP_055276387.1">
    <property type="nucleotide sequence ID" value="NZ_CYZV01000017.1"/>
</dbReference>
<organism evidence="1 2">
    <name type="scientific">Clostridium disporicum</name>
    <dbReference type="NCBI Taxonomy" id="84024"/>
    <lineage>
        <taxon>Bacteria</taxon>
        <taxon>Bacillati</taxon>
        <taxon>Bacillota</taxon>
        <taxon>Clostridia</taxon>
        <taxon>Eubacteriales</taxon>
        <taxon>Clostridiaceae</taxon>
        <taxon>Clostridium</taxon>
    </lineage>
</organism>
<sequence>MGENLINEIHEFLDEHDNVVPEGLIQRIINTFDLSLTKAIDMYFDWKKKYMIPKVKVDNSTKGRYWINA</sequence>
<dbReference type="EMBL" id="CYZV01000017">
    <property type="protein sequence ID" value="CUO21780.1"/>
    <property type="molecule type" value="Genomic_DNA"/>
</dbReference>
<gene>
    <name evidence="1" type="ORF">ERS852470_01742</name>
</gene>
<name>A0A174DCM6_9CLOT</name>
<evidence type="ECO:0000313" key="1">
    <source>
        <dbReference type="EMBL" id="CUO21780.1"/>
    </source>
</evidence>
<protein>
    <submittedName>
        <fullName evidence="1">Uncharacterized protein</fullName>
    </submittedName>
</protein>
<proteinExistence type="predicted"/>
<evidence type="ECO:0000313" key="2">
    <source>
        <dbReference type="Proteomes" id="UP000095558"/>
    </source>
</evidence>